<dbReference type="AlphaFoldDB" id="A0A6G7VKD3"/>
<proteinExistence type="predicted"/>
<evidence type="ECO:0000313" key="5">
    <source>
        <dbReference type="Proteomes" id="UP000500791"/>
    </source>
</evidence>
<feature type="domain" description="DUF4174" evidence="3">
    <location>
        <begin position="22"/>
        <end position="122"/>
    </location>
</feature>
<keyword evidence="5" id="KW-1185">Reference proteome</keyword>
<feature type="signal peptide" evidence="2">
    <location>
        <begin position="1"/>
        <end position="18"/>
    </location>
</feature>
<evidence type="ECO:0000256" key="2">
    <source>
        <dbReference type="SAM" id="SignalP"/>
    </source>
</evidence>
<name>A0A6G7VKD3_9RHOB</name>
<dbReference type="Pfam" id="PF13778">
    <property type="entry name" value="DUF4174"/>
    <property type="match status" value="1"/>
</dbReference>
<protein>
    <submittedName>
        <fullName evidence="4">DUF4174 domain-containing protein</fullName>
    </submittedName>
</protein>
<keyword evidence="1 2" id="KW-0732">Signal</keyword>
<evidence type="ECO:0000313" key="4">
    <source>
        <dbReference type="EMBL" id="QIK40326.1"/>
    </source>
</evidence>
<dbReference type="KEGG" id="mon:G8E03_05825"/>
<accession>A0A6G7VKD3</accession>
<organism evidence="4 5">
    <name type="scientific">Pontivivens nitratireducens</name>
    <dbReference type="NCBI Taxonomy" id="2758038"/>
    <lineage>
        <taxon>Bacteria</taxon>
        <taxon>Pseudomonadati</taxon>
        <taxon>Pseudomonadota</taxon>
        <taxon>Alphaproteobacteria</taxon>
        <taxon>Rhodobacterales</taxon>
        <taxon>Paracoccaceae</taxon>
        <taxon>Pontivivens</taxon>
    </lineage>
</organism>
<dbReference type="Proteomes" id="UP000500791">
    <property type="component" value="Chromosome"/>
</dbReference>
<dbReference type="InterPro" id="IPR025232">
    <property type="entry name" value="DUF4174"/>
</dbReference>
<feature type="chain" id="PRO_5026045363" evidence="2">
    <location>
        <begin position="19"/>
        <end position="143"/>
    </location>
</feature>
<dbReference type="RefSeq" id="WP_166189665.1">
    <property type="nucleotide sequence ID" value="NZ_CP049811.1"/>
</dbReference>
<evidence type="ECO:0000259" key="3">
    <source>
        <dbReference type="Pfam" id="PF13778"/>
    </source>
</evidence>
<sequence length="143" mass="16409">MLRRLTAALIAIALPAGAQDDPLAEYRWVARPIIIFADSPRDPRVVEQLGEFDLGRRDLEDRDVVVIVDTEQDSALRDRFHPRDFQFLLIGKDGEVKYRKPDPVPVRELARVIDRTPMRLDELQAERALRGRDSLQIDPPTTN</sequence>
<gene>
    <name evidence="4" type="ORF">G8E03_05825</name>
</gene>
<dbReference type="EMBL" id="CP049811">
    <property type="protein sequence ID" value="QIK40326.1"/>
    <property type="molecule type" value="Genomic_DNA"/>
</dbReference>
<reference evidence="4 5" key="1">
    <citation type="submission" date="2020-03" db="EMBL/GenBank/DDBJ databases">
        <title>Complete genome sequence of Monaibacterium sp. ALG8 with diverse plasmids.</title>
        <authorList>
            <person name="Sun C."/>
        </authorList>
    </citation>
    <scope>NUCLEOTIDE SEQUENCE [LARGE SCALE GENOMIC DNA]</scope>
    <source>
        <strain evidence="4 5">ALG8</strain>
    </source>
</reference>
<evidence type="ECO:0000256" key="1">
    <source>
        <dbReference type="ARBA" id="ARBA00022729"/>
    </source>
</evidence>